<keyword evidence="8" id="KW-0472">Membrane</keyword>
<evidence type="ECO:0000256" key="7">
    <source>
        <dbReference type="ARBA" id="ARBA00022989"/>
    </source>
</evidence>
<keyword evidence="9" id="KW-0325">Glycoprotein</keyword>
<dbReference type="Pfam" id="PF23598">
    <property type="entry name" value="LRR_14"/>
    <property type="match status" value="1"/>
</dbReference>
<feature type="chain" id="PRO_5002667589" description="Disease resistance R13L4/SHOC-2-like LRR domain-containing protein" evidence="10">
    <location>
        <begin position="31"/>
        <end position="302"/>
    </location>
</feature>
<evidence type="ECO:0000313" key="12">
    <source>
        <dbReference type="EMBL" id="EAR17035.1"/>
    </source>
</evidence>
<dbReference type="FunFam" id="3.80.10.10:FF:000041">
    <property type="entry name" value="LRR receptor-like serine/threonine-protein kinase ERECTA"/>
    <property type="match status" value="1"/>
</dbReference>
<dbReference type="eggNOG" id="COG4886">
    <property type="taxonomic scope" value="Bacteria"/>
</dbReference>
<comment type="subcellular location">
    <subcellularLocation>
        <location evidence="2">Cell envelope</location>
    </subcellularLocation>
    <subcellularLocation>
        <location evidence="1">Membrane</location>
        <topology evidence="1">Single-pass membrane protein</topology>
    </subcellularLocation>
</comment>
<dbReference type="InterPro" id="IPR001611">
    <property type="entry name" value="Leu-rich_rpt"/>
</dbReference>
<dbReference type="GO" id="GO:0016020">
    <property type="term" value="C:membrane"/>
    <property type="evidence" value="ECO:0007669"/>
    <property type="project" value="UniProtKB-SubCell"/>
</dbReference>
<reference evidence="12 13" key="1">
    <citation type="journal article" date="2009" name="J. Bacteriol.">
        <title>Complete genome sequence of Robiginitalea biformata HTCC2501.</title>
        <authorList>
            <person name="Oh H.M."/>
            <person name="Giovannoni S.J."/>
            <person name="Lee K."/>
            <person name="Ferriera S."/>
            <person name="Johnson J."/>
            <person name="Cho J.C."/>
        </authorList>
    </citation>
    <scope>NUCLEOTIDE SEQUENCE [LARGE SCALE GENOMIC DNA]</scope>
    <source>
        <strain evidence="13">ATCC BAA-864 / HTCC2501 / KCTC 12146</strain>
    </source>
</reference>
<dbReference type="GO" id="GO:0030313">
    <property type="term" value="C:cell envelope"/>
    <property type="evidence" value="ECO:0007669"/>
    <property type="project" value="UniProtKB-SubCell"/>
</dbReference>
<keyword evidence="7" id="KW-1133">Transmembrane helix</keyword>
<name>A4CJC7_ROBBH</name>
<evidence type="ECO:0000259" key="11">
    <source>
        <dbReference type="Pfam" id="PF23598"/>
    </source>
</evidence>
<dbReference type="KEGG" id="rbi:RB2501_09035"/>
<dbReference type="InterPro" id="IPR051848">
    <property type="entry name" value="PGIP"/>
</dbReference>
<evidence type="ECO:0000256" key="8">
    <source>
        <dbReference type="ARBA" id="ARBA00023136"/>
    </source>
</evidence>
<dbReference type="PANTHER" id="PTHR48059:SF30">
    <property type="entry name" value="OS06G0587000 PROTEIN"/>
    <property type="match status" value="1"/>
</dbReference>
<feature type="signal peptide" evidence="10">
    <location>
        <begin position="1"/>
        <end position="30"/>
    </location>
</feature>
<evidence type="ECO:0000256" key="1">
    <source>
        <dbReference type="ARBA" id="ARBA00004167"/>
    </source>
</evidence>
<feature type="domain" description="Disease resistance R13L4/SHOC-2-like LRR" evidence="11">
    <location>
        <begin position="87"/>
        <end position="178"/>
    </location>
</feature>
<dbReference type="FunFam" id="3.80.10.10:FF:000453">
    <property type="entry name" value="Leucine-rich receptor-like protein kinase family protein"/>
    <property type="match status" value="1"/>
</dbReference>
<dbReference type="GO" id="GO:0006952">
    <property type="term" value="P:defense response"/>
    <property type="evidence" value="ECO:0007669"/>
    <property type="project" value="UniProtKB-ARBA"/>
</dbReference>
<protein>
    <recommendedName>
        <fullName evidence="11">Disease resistance R13L4/SHOC-2-like LRR domain-containing protein</fullName>
    </recommendedName>
</protein>
<dbReference type="Pfam" id="PF13855">
    <property type="entry name" value="LRR_8"/>
    <property type="match status" value="1"/>
</dbReference>
<gene>
    <name evidence="12" type="ordered locus">RB2501_09035</name>
</gene>
<evidence type="ECO:0000256" key="3">
    <source>
        <dbReference type="ARBA" id="ARBA00022614"/>
    </source>
</evidence>
<accession>A4CJC7</accession>
<dbReference type="EMBL" id="CP001712">
    <property type="protein sequence ID" value="EAR17035.1"/>
    <property type="molecule type" value="Genomic_DNA"/>
</dbReference>
<dbReference type="HOGENOM" id="CLU_000288_18_9_10"/>
<keyword evidence="5 10" id="KW-0732">Signal</keyword>
<dbReference type="InterPro" id="IPR003591">
    <property type="entry name" value="Leu-rich_rpt_typical-subtyp"/>
</dbReference>
<dbReference type="GO" id="GO:0051707">
    <property type="term" value="P:response to other organism"/>
    <property type="evidence" value="ECO:0007669"/>
    <property type="project" value="UniProtKB-ARBA"/>
</dbReference>
<evidence type="ECO:0000256" key="6">
    <source>
        <dbReference type="ARBA" id="ARBA00022737"/>
    </source>
</evidence>
<dbReference type="SMART" id="SM00369">
    <property type="entry name" value="LRR_TYP"/>
    <property type="match status" value="4"/>
</dbReference>
<dbReference type="STRING" id="313596.RB2501_09035"/>
<evidence type="ECO:0000256" key="5">
    <source>
        <dbReference type="ARBA" id="ARBA00022729"/>
    </source>
</evidence>
<dbReference type="Proteomes" id="UP000009049">
    <property type="component" value="Chromosome"/>
</dbReference>
<dbReference type="Gene3D" id="3.80.10.10">
    <property type="entry name" value="Ribonuclease Inhibitor"/>
    <property type="match status" value="1"/>
</dbReference>
<keyword evidence="4" id="KW-0812">Transmembrane</keyword>
<dbReference type="InterPro" id="IPR032675">
    <property type="entry name" value="LRR_dom_sf"/>
</dbReference>
<dbReference type="PANTHER" id="PTHR48059">
    <property type="entry name" value="POLYGALACTURONASE INHIBITOR 1"/>
    <property type="match status" value="1"/>
</dbReference>
<sequence>MCNIVSKFFNQVMKRLLTVVCLLVGLAALAEVPGSEKQILVDLYESTNGKHWVRKWNLKEPVDTWYGVTVRDNRVVGIELFHNNLMGPLPESLGQLQQLETLNVAFNNLTGQLPATIFKLRKLRVLKLEMNRLKGELPETVGNLTELRELSVFNNFLSGRIPNGIGSLKRLEVLNLSSNQFFGRIPESIGELNNLRALGLFENQLYGDIPESMGNLAQLKELVLSNNRLGGAIPESFGRLASLEVLQLQNNEFNSYRNLANMQTDKLLVFDYDEEESEIDFKNFDFSRTRMADTKFEDDVDK</sequence>
<dbReference type="AlphaFoldDB" id="A4CJC7"/>
<keyword evidence="13" id="KW-1185">Reference proteome</keyword>
<proteinExistence type="predicted"/>
<keyword evidence="6" id="KW-0677">Repeat</keyword>
<evidence type="ECO:0000313" key="13">
    <source>
        <dbReference type="Proteomes" id="UP000009049"/>
    </source>
</evidence>
<evidence type="ECO:0000256" key="9">
    <source>
        <dbReference type="ARBA" id="ARBA00023180"/>
    </source>
</evidence>
<evidence type="ECO:0000256" key="2">
    <source>
        <dbReference type="ARBA" id="ARBA00004196"/>
    </source>
</evidence>
<evidence type="ECO:0000256" key="4">
    <source>
        <dbReference type="ARBA" id="ARBA00022692"/>
    </source>
</evidence>
<keyword evidence="3" id="KW-0433">Leucine-rich repeat</keyword>
<dbReference type="SUPFAM" id="SSF52058">
    <property type="entry name" value="L domain-like"/>
    <property type="match status" value="1"/>
</dbReference>
<evidence type="ECO:0000256" key="10">
    <source>
        <dbReference type="SAM" id="SignalP"/>
    </source>
</evidence>
<dbReference type="InterPro" id="IPR055414">
    <property type="entry name" value="LRR_R13L4/SHOC2-like"/>
</dbReference>
<organism evidence="12 13">
    <name type="scientific">Robiginitalea biformata (strain ATCC BAA-864 / DSM 15991 / KCTC 12146 / HTCC2501)</name>
    <dbReference type="NCBI Taxonomy" id="313596"/>
    <lineage>
        <taxon>Bacteria</taxon>
        <taxon>Pseudomonadati</taxon>
        <taxon>Bacteroidota</taxon>
        <taxon>Flavobacteriia</taxon>
        <taxon>Flavobacteriales</taxon>
        <taxon>Flavobacteriaceae</taxon>
        <taxon>Robiginitalea</taxon>
    </lineage>
</organism>